<reference evidence="4" key="3">
    <citation type="submission" date="2018-08" db="UniProtKB">
        <authorList>
            <consortium name="EnsemblPlants"/>
        </authorList>
    </citation>
    <scope>IDENTIFICATION</scope>
    <source>
        <strain evidence="4">cv. Bd21</strain>
    </source>
</reference>
<sequence length="354" mass="39875">MSLLPKNLFDDLIVQILVRLPPDEPERLVRASLICKPWYSLITGHNFIRRYREFHRLPPLLGFLRGEVDEFISHFIPTTAFRPPESCLSNSLTLDSRHGRVLLRDTGSVDLLLWDPMTGEKIHLCEPEVAECYFTAAVLCATAGCDHLDCHEGPFLVAFVGIDTDQVAYACLYSSVADEWSDVTELQLEYSFTTLPMAPILVGDALHYMYDSSIILRYDVGSERCLLVFDQLDDYSDDNVLMLTQDGGLGLASIDMLTLCLWSLKTGPDEAIRWEKLSTINLIMPPNHNPSCLAPSLIGSVQGVDSGIIFMSTHTCILMIDLKSERVSKVCEIDENFEDIFPYFSFCTPDLKFI</sequence>
<dbReference type="PANTHER" id="PTHR32133">
    <property type="entry name" value="OS07G0120400 PROTEIN"/>
    <property type="match status" value="1"/>
</dbReference>
<dbReference type="Gene3D" id="1.20.1280.50">
    <property type="match status" value="1"/>
</dbReference>
<reference evidence="3 4" key="1">
    <citation type="journal article" date="2010" name="Nature">
        <title>Genome sequencing and analysis of the model grass Brachypodium distachyon.</title>
        <authorList>
            <consortium name="International Brachypodium Initiative"/>
        </authorList>
    </citation>
    <scope>NUCLEOTIDE SEQUENCE [LARGE SCALE GENOMIC DNA]</scope>
    <source>
        <strain evidence="3 4">Bd21</strain>
    </source>
</reference>
<dbReference type="Gramene" id="PNT77164">
    <property type="protein sequence ID" value="PNT77164"/>
    <property type="gene ID" value="BRADI_1g58671v3"/>
</dbReference>
<feature type="domain" description="F-box protein AT5G49610-like beta-propeller" evidence="2">
    <location>
        <begin position="94"/>
        <end position="343"/>
    </location>
</feature>
<reference evidence="3" key="2">
    <citation type="submission" date="2017-06" db="EMBL/GenBank/DDBJ databases">
        <title>WGS assembly of Brachypodium distachyon.</title>
        <authorList>
            <consortium name="The International Brachypodium Initiative"/>
            <person name="Lucas S."/>
            <person name="Harmon-Smith M."/>
            <person name="Lail K."/>
            <person name="Tice H."/>
            <person name="Grimwood J."/>
            <person name="Bruce D."/>
            <person name="Barry K."/>
            <person name="Shu S."/>
            <person name="Lindquist E."/>
            <person name="Wang M."/>
            <person name="Pitluck S."/>
            <person name="Vogel J.P."/>
            <person name="Garvin D.F."/>
            <person name="Mockler T.C."/>
            <person name="Schmutz J."/>
            <person name="Rokhsar D."/>
            <person name="Bevan M.W."/>
        </authorList>
    </citation>
    <scope>NUCLEOTIDE SEQUENCE</scope>
    <source>
        <strain evidence="3">Bd21</strain>
    </source>
</reference>
<dbReference type="InterPro" id="IPR056594">
    <property type="entry name" value="AT5G49610-like_b-prop"/>
</dbReference>
<accession>A0A2K2DSB6</accession>
<organism evidence="3">
    <name type="scientific">Brachypodium distachyon</name>
    <name type="common">Purple false brome</name>
    <name type="synonym">Trachynia distachya</name>
    <dbReference type="NCBI Taxonomy" id="15368"/>
    <lineage>
        <taxon>Eukaryota</taxon>
        <taxon>Viridiplantae</taxon>
        <taxon>Streptophyta</taxon>
        <taxon>Embryophyta</taxon>
        <taxon>Tracheophyta</taxon>
        <taxon>Spermatophyta</taxon>
        <taxon>Magnoliopsida</taxon>
        <taxon>Liliopsida</taxon>
        <taxon>Poales</taxon>
        <taxon>Poaceae</taxon>
        <taxon>BOP clade</taxon>
        <taxon>Pooideae</taxon>
        <taxon>Stipodae</taxon>
        <taxon>Brachypodieae</taxon>
        <taxon>Brachypodium</taxon>
    </lineage>
</organism>
<dbReference type="SUPFAM" id="SSF81383">
    <property type="entry name" value="F-box domain"/>
    <property type="match status" value="1"/>
</dbReference>
<dbReference type="Pfam" id="PF23635">
    <property type="entry name" value="Beta-prop_AT5G49610-like"/>
    <property type="match status" value="1"/>
</dbReference>
<feature type="domain" description="F-box" evidence="1">
    <location>
        <begin position="7"/>
        <end position="49"/>
    </location>
</feature>
<evidence type="ECO:0000313" key="3">
    <source>
        <dbReference type="EMBL" id="PNT77164.1"/>
    </source>
</evidence>
<keyword evidence="5" id="KW-1185">Reference proteome</keyword>
<dbReference type="AlphaFoldDB" id="A0A2K2DSB6"/>
<dbReference type="PANTHER" id="PTHR32133:SF322">
    <property type="entry name" value="F-BOX DOMAIN-CONTAINING PROTEIN"/>
    <property type="match status" value="1"/>
</dbReference>
<name>A0A2K2DSB6_BRADI</name>
<evidence type="ECO:0000313" key="5">
    <source>
        <dbReference type="Proteomes" id="UP000008810"/>
    </source>
</evidence>
<dbReference type="OrthoDB" id="690324at2759"/>
<dbReference type="EnsemblPlants" id="PNT77164">
    <property type="protein sequence ID" value="PNT77164"/>
    <property type="gene ID" value="BRADI_1g58671v3"/>
</dbReference>
<evidence type="ECO:0000313" key="4">
    <source>
        <dbReference type="EnsemblPlants" id="PNT77164"/>
    </source>
</evidence>
<dbReference type="EMBL" id="CM000880">
    <property type="protein sequence ID" value="PNT77164.1"/>
    <property type="molecule type" value="Genomic_DNA"/>
</dbReference>
<dbReference type="InterPro" id="IPR036047">
    <property type="entry name" value="F-box-like_dom_sf"/>
</dbReference>
<dbReference type="Proteomes" id="UP000008810">
    <property type="component" value="Chromosome 1"/>
</dbReference>
<protein>
    <submittedName>
        <fullName evidence="3 4">Uncharacterized protein</fullName>
    </submittedName>
</protein>
<evidence type="ECO:0000259" key="1">
    <source>
        <dbReference type="Pfam" id="PF00646"/>
    </source>
</evidence>
<dbReference type="InParanoid" id="A0A2K2DSB6"/>
<dbReference type="InterPro" id="IPR001810">
    <property type="entry name" value="F-box_dom"/>
</dbReference>
<dbReference type="Pfam" id="PF00646">
    <property type="entry name" value="F-box"/>
    <property type="match status" value="1"/>
</dbReference>
<gene>
    <name evidence="3" type="ORF">BRADI_1g58671v3</name>
</gene>
<proteinExistence type="predicted"/>
<evidence type="ECO:0000259" key="2">
    <source>
        <dbReference type="Pfam" id="PF23635"/>
    </source>
</evidence>